<dbReference type="PANTHER" id="PTHR10903:SF170">
    <property type="entry name" value="GTPASE IMAP FAMILY MEMBER 7"/>
    <property type="match status" value="1"/>
</dbReference>
<keyword evidence="2" id="KW-0547">Nucleotide-binding</keyword>
<dbReference type="EMBL" id="JAAGNN010000014">
    <property type="protein sequence ID" value="KAF4080889.1"/>
    <property type="molecule type" value="Genomic_DNA"/>
</dbReference>
<reference evidence="6 7" key="1">
    <citation type="submission" date="2020-02" db="EMBL/GenBank/DDBJ databases">
        <title>A chromosome-scale genome assembly of the black bullhead catfish (Ameiurus melas).</title>
        <authorList>
            <person name="Wen M."/>
            <person name="Zham M."/>
            <person name="Cabau C."/>
            <person name="Klopp C."/>
            <person name="Donnadieu C."/>
            <person name="Roques C."/>
            <person name="Bouchez O."/>
            <person name="Lampietro C."/>
            <person name="Jouanno E."/>
            <person name="Herpin A."/>
            <person name="Louis A."/>
            <person name="Berthelot C."/>
            <person name="Parey E."/>
            <person name="Roest-Crollius H."/>
            <person name="Braasch I."/>
            <person name="Postlethwait J."/>
            <person name="Robinson-Rechavi M."/>
            <person name="Echchiki A."/>
            <person name="Begum T."/>
            <person name="Montfort J."/>
            <person name="Schartl M."/>
            <person name="Bobe J."/>
            <person name="Guiguen Y."/>
        </authorList>
    </citation>
    <scope>NUCLEOTIDE SEQUENCE [LARGE SCALE GENOMIC DNA]</scope>
    <source>
        <strain evidence="6">M_S1</strain>
        <tissue evidence="6">Blood</tissue>
    </source>
</reference>
<comment type="similarity">
    <text evidence="1">Belongs to the TRAFAC class TrmE-Era-EngA-EngB-Septin-like GTPase superfamily. AIG1/Toc34/Toc159-like paraseptin GTPase family. IAN subfamily.</text>
</comment>
<dbReference type="SUPFAM" id="SSF52540">
    <property type="entry name" value="P-loop containing nucleoside triphosphate hydrolases"/>
    <property type="match status" value="1"/>
</dbReference>
<dbReference type="GO" id="GO:0005525">
    <property type="term" value="F:GTP binding"/>
    <property type="evidence" value="ECO:0007669"/>
    <property type="project" value="UniProtKB-KW"/>
</dbReference>
<evidence type="ECO:0000259" key="5">
    <source>
        <dbReference type="PROSITE" id="PS51720"/>
    </source>
</evidence>
<evidence type="ECO:0000256" key="2">
    <source>
        <dbReference type="ARBA" id="ARBA00022741"/>
    </source>
</evidence>
<dbReference type="PROSITE" id="PS51720">
    <property type="entry name" value="G_AIG1"/>
    <property type="match status" value="1"/>
</dbReference>
<keyword evidence="3" id="KW-0342">GTP-binding</keyword>
<evidence type="ECO:0000256" key="4">
    <source>
        <dbReference type="SAM" id="MobiDB-lite"/>
    </source>
</evidence>
<evidence type="ECO:0000256" key="3">
    <source>
        <dbReference type="ARBA" id="ARBA00023134"/>
    </source>
</evidence>
<organism evidence="6 7">
    <name type="scientific">Ameiurus melas</name>
    <name type="common">Black bullhead</name>
    <name type="synonym">Silurus melas</name>
    <dbReference type="NCBI Taxonomy" id="219545"/>
    <lineage>
        <taxon>Eukaryota</taxon>
        <taxon>Metazoa</taxon>
        <taxon>Chordata</taxon>
        <taxon>Craniata</taxon>
        <taxon>Vertebrata</taxon>
        <taxon>Euteleostomi</taxon>
        <taxon>Actinopterygii</taxon>
        <taxon>Neopterygii</taxon>
        <taxon>Teleostei</taxon>
        <taxon>Ostariophysi</taxon>
        <taxon>Siluriformes</taxon>
        <taxon>Ictaluridae</taxon>
        <taxon>Ameiurus</taxon>
    </lineage>
</organism>
<keyword evidence="7" id="KW-1185">Reference proteome</keyword>
<dbReference type="InterPro" id="IPR006703">
    <property type="entry name" value="G_AIG1"/>
</dbReference>
<gene>
    <name evidence="6" type="ORF">AMELA_G00176900</name>
</gene>
<dbReference type="AlphaFoldDB" id="A0A7J6AFT6"/>
<comment type="caution">
    <text evidence="6">The sequence shown here is derived from an EMBL/GenBank/DDBJ whole genome shotgun (WGS) entry which is preliminary data.</text>
</comment>
<evidence type="ECO:0000313" key="6">
    <source>
        <dbReference type="EMBL" id="KAF4080889.1"/>
    </source>
</evidence>
<dbReference type="PANTHER" id="PTHR10903">
    <property type="entry name" value="GTPASE, IMAP FAMILY MEMBER-RELATED"/>
    <property type="match status" value="1"/>
</dbReference>
<dbReference type="Pfam" id="PF04548">
    <property type="entry name" value="AIG1"/>
    <property type="match status" value="1"/>
</dbReference>
<dbReference type="InterPro" id="IPR045058">
    <property type="entry name" value="GIMA/IAN/Toc"/>
</dbReference>
<evidence type="ECO:0000256" key="1">
    <source>
        <dbReference type="ARBA" id="ARBA00008535"/>
    </source>
</evidence>
<feature type="domain" description="AIG1-type G" evidence="5">
    <location>
        <begin position="24"/>
        <end position="182"/>
    </location>
</feature>
<evidence type="ECO:0000313" key="7">
    <source>
        <dbReference type="Proteomes" id="UP000593565"/>
    </source>
</evidence>
<name>A0A7J6AFT6_AMEME</name>
<sequence>MASVKDPSDRRRRRGKSMSPPPIMSELRIVLLGKSLSQTCSVEHFILGSSLFETEDPPHSVGLQFECVRGRVEGRDITIINTPHLYDPKLSTEELSQRIKECVSLSDPGPHAFLLVVQPHDFTQKDRKLLRYILNSFSDQAINHSIVITTDSGFYTSEREGMFTAIQVNRGMSWGSAFFTDT</sequence>
<dbReference type="InterPro" id="IPR027417">
    <property type="entry name" value="P-loop_NTPase"/>
</dbReference>
<proteinExistence type="inferred from homology"/>
<protein>
    <recommendedName>
        <fullName evidence="5">AIG1-type G domain-containing protein</fullName>
    </recommendedName>
</protein>
<dbReference type="Gene3D" id="3.40.50.300">
    <property type="entry name" value="P-loop containing nucleotide triphosphate hydrolases"/>
    <property type="match status" value="1"/>
</dbReference>
<dbReference type="Proteomes" id="UP000593565">
    <property type="component" value="Unassembled WGS sequence"/>
</dbReference>
<feature type="region of interest" description="Disordered" evidence="4">
    <location>
        <begin position="1"/>
        <end position="21"/>
    </location>
</feature>
<accession>A0A7J6AFT6</accession>